<dbReference type="AlphaFoldDB" id="A0A139H3W8"/>
<evidence type="ECO:0000313" key="2">
    <source>
        <dbReference type="EMBL" id="KXS97059.1"/>
    </source>
</evidence>
<keyword evidence="3" id="KW-1185">Reference proteome</keyword>
<comment type="caution">
    <text evidence="2">The sequence shown here is derived from an EMBL/GenBank/DDBJ whole genome shotgun (WGS) entry which is preliminary data.</text>
</comment>
<protein>
    <recommendedName>
        <fullName evidence="4">CBM1 domain-containing protein</fullName>
    </recommendedName>
</protein>
<gene>
    <name evidence="2" type="ORF">AC578_10791</name>
</gene>
<organism evidence="2 3">
    <name type="scientific">Pseudocercospora eumusae</name>
    <dbReference type="NCBI Taxonomy" id="321146"/>
    <lineage>
        <taxon>Eukaryota</taxon>
        <taxon>Fungi</taxon>
        <taxon>Dikarya</taxon>
        <taxon>Ascomycota</taxon>
        <taxon>Pezizomycotina</taxon>
        <taxon>Dothideomycetes</taxon>
        <taxon>Dothideomycetidae</taxon>
        <taxon>Mycosphaerellales</taxon>
        <taxon>Mycosphaerellaceae</taxon>
        <taxon>Pseudocercospora</taxon>
    </lineage>
</organism>
<dbReference type="EMBL" id="LFZN01000154">
    <property type="protein sequence ID" value="KXS97059.1"/>
    <property type="molecule type" value="Genomic_DNA"/>
</dbReference>
<evidence type="ECO:0000256" key="1">
    <source>
        <dbReference type="SAM" id="SignalP"/>
    </source>
</evidence>
<name>A0A139H3W8_9PEZI</name>
<proteinExistence type="predicted"/>
<evidence type="ECO:0008006" key="4">
    <source>
        <dbReference type="Google" id="ProtNLM"/>
    </source>
</evidence>
<feature type="signal peptide" evidence="1">
    <location>
        <begin position="1"/>
        <end position="17"/>
    </location>
</feature>
<evidence type="ECO:0000313" key="3">
    <source>
        <dbReference type="Proteomes" id="UP000070133"/>
    </source>
</evidence>
<keyword evidence="1" id="KW-0732">Signal</keyword>
<reference evidence="2 3" key="1">
    <citation type="submission" date="2015-07" db="EMBL/GenBank/DDBJ databases">
        <title>Comparative genomics of the Sigatoka disease complex on banana suggests a link between parallel evolutionary changes in Pseudocercospora fijiensis and Pseudocercospora eumusae and increased virulence on the banana host.</title>
        <authorList>
            <person name="Chang T.-C."/>
            <person name="Salvucci A."/>
            <person name="Crous P.W."/>
            <person name="Stergiopoulos I."/>
        </authorList>
    </citation>
    <scope>NUCLEOTIDE SEQUENCE [LARGE SCALE GENOMIC DNA]</scope>
    <source>
        <strain evidence="2 3">CBS 114824</strain>
    </source>
</reference>
<dbReference type="Proteomes" id="UP000070133">
    <property type="component" value="Unassembled WGS sequence"/>
</dbReference>
<feature type="chain" id="PRO_5007806273" description="CBM1 domain-containing protein" evidence="1">
    <location>
        <begin position="18"/>
        <end position="59"/>
    </location>
</feature>
<accession>A0A139H3W8</accession>
<sequence>MQLLALFIATLVASANAAIPIGIRAIDSAKCYCPSAGCYQGTCSTVWVCEQVVGTTTYI</sequence>